<dbReference type="RefSeq" id="WP_283401120.1">
    <property type="nucleotide sequence ID" value="NZ_FXUB01000007.1"/>
</dbReference>
<reference evidence="1 2" key="1">
    <citation type="submission" date="2017-05" db="EMBL/GenBank/DDBJ databases">
        <authorList>
            <person name="Varghese N."/>
            <person name="Submissions S."/>
        </authorList>
    </citation>
    <scope>NUCLEOTIDE SEQUENCE [LARGE SCALE GENOMIC DNA]</scope>
    <source>
        <strain evidence="1 2">DSM 15522</strain>
    </source>
</reference>
<protein>
    <submittedName>
        <fullName evidence="1">5,10-methenyltetrahydromethanopterin hydrogenase cofactor biosynthesis protein HmdC</fullName>
    </submittedName>
</protein>
<proteinExistence type="predicted"/>
<dbReference type="InterPro" id="IPR016760">
    <property type="entry name" value="HcgG-like"/>
</dbReference>
<sequence>MKELIKGAIEGNFESKKSLMEEGRKNPENLLSTLKTLTDEELQRLGTEMKAFPFGCNVIETLVDVVSLKQSIDEIKGAFRLTDRLGFTVHVCSYVVADLAERENKTPLELLKELRQLTDMPMDADHFGASGPMRYPEYISKCPAYCYKEGKGFNGCPRGRIHRRLIEKEKLYENEKEGWAELVQSISVSLMSFQKETSHSASKEETLSVIKFAKERGKGVGAIICVGNGEDELLKGLIACMEYDIDEIVIEGGPYNTAENRPRAFGEAIVAARILSKGKIVASNGQYEDELRFGLRCGLNSVITGFPGNHHAYMSGYYPEEITPDKFGLPKVVEVMNQEIKKSPFPVPSDRKTIEIITASAKFLGFEYLYPSFELCGIPLGDAHWFLTLSSPLGKKVKTNFTLKSVKELITERKVKRLGILGARFLSWGIAHHLSDVVEEVHISDKDLKAEESTFKVLSESLPIKVKRHYGSDASCIESSDLTVLASFIPELKERFRQIEKVILL</sequence>
<gene>
    <name evidence="1" type="ORF">SAMN06265339_1683</name>
</gene>
<evidence type="ECO:0000313" key="1">
    <source>
        <dbReference type="EMBL" id="SMP19424.1"/>
    </source>
</evidence>
<dbReference type="Pfam" id="PF10113">
    <property type="entry name" value="Fibrillarin_2"/>
    <property type="match status" value="1"/>
</dbReference>
<dbReference type="NCBIfam" id="TIGR03958">
    <property type="entry name" value="monoFe_hyd_HmdC"/>
    <property type="match status" value="1"/>
</dbReference>
<accession>A0ABY1NW02</accession>
<keyword evidence="2" id="KW-1185">Reference proteome</keyword>
<name>A0ABY1NW02_9BACT</name>
<evidence type="ECO:0000313" key="2">
    <source>
        <dbReference type="Proteomes" id="UP001157911"/>
    </source>
</evidence>
<organism evidence="1 2">
    <name type="scientific">Desulfurobacterium pacificum</name>
    <dbReference type="NCBI Taxonomy" id="240166"/>
    <lineage>
        <taxon>Bacteria</taxon>
        <taxon>Pseudomonadati</taxon>
        <taxon>Aquificota</taxon>
        <taxon>Aquificia</taxon>
        <taxon>Desulfurobacteriales</taxon>
        <taxon>Desulfurobacteriaceae</taxon>
        <taxon>Desulfurobacterium</taxon>
    </lineage>
</organism>
<dbReference type="Proteomes" id="UP001157911">
    <property type="component" value="Unassembled WGS sequence"/>
</dbReference>
<comment type="caution">
    <text evidence="1">The sequence shown here is derived from an EMBL/GenBank/DDBJ whole genome shotgun (WGS) entry which is preliminary data.</text>
</comment>
<dbReference type="EMBL" id="FXUB01000007">
    <property type="protein sequence ID" value="SMP19424.1"/>
    <property type="molecule type" value="Genomic_DNA"/>
</dbReference>